<proteinExistence type="predicted"/>
<reference evidence="3" key="1">
    <citation type="submission" date="2016-10" db="EMBL/GenBank/DDBJ databases">
        <authorList>
            <person name="Varghese N."/>
            <person name="Submissions S."/>
        </authorList>
    </citation>
    <scope>NUCLEOTIDE SEQUENCE [LARGE SCALE GENOMIC DNA]</scope>
    <source>
        <strain evidence="3">CGMCC 1.11014</strain>
    </source>
</reference>
<dbReference type="Proteomes" id="UP000199391">
    <property type="component" value="Unassembled WGS sequence"/>
</dbReference>
<dbReference type="InterPro" id="IPR036866">
    <property type="entry name" value="RibonucZ/Hydroxyglut_hydro"/>
</dbReference>
<evidence type="ECO:0000259" key="1">
    <source>
        <dbReference type="SMART" id="SM00849"/>
    </source>
</evidence>
<dbReference type="EMBL" id="FPBO01000004">
    <property type="protein sequence ID" value="SFU52182.1"/>
    <property type="molecule type" value="Genomic_DNA"/>
</dbReference>
<organism evidence="2 3">
    <name type="scientific">Pseudoduganella namucuonensis</name>
    <dbReference type="NCBI Taxonomy" id="1035707"/>
    <lineage>
        <taxon>Bacteria</taxon>
        <taxon>Pseudomonadati</taxon>
        <taxon>Pseudomonadota</taxon>
        <taxon>Betaproteobacteria</taxon>
        <taxon>Burkholderiales</taxon>
        <taxon>Oxalobacteraceae</taxon>
        <taxon>Telluria group</taxon>
        <taxon>Pseudoduganella</taxon>
    </lineage>
</organism>
<dbReference type="PANTHER" id="PTHR42951">
    <property type="entry name" value="METALLO-BETA-LACTAMASE DOMAIN-CONTAINING"/>
    <property type="match status" value="1"/>
</dbReference>
<accession>A0A1I7GUT5</accession>
<keyword evidence="3" id="KW-1185">Reference proteome</keyword>
<dbReference type="InterPro" id="IPR001279">
    <property type="entry name" value="Metallo-B-lactamas"/>
</dbReference>
<dbReference type="NCBIfam" id="NF012229">
    <property type="entry name" value="bla_class_B_core"/>
    <property type="match status" value="1"/>
</dbReference>
<dbReference type="STRING" id="1035707.SAMN05216552_1004127"/>
<gene>
    <name evidence="2" type="ORF">SAMN05216552_1004127</name>
</gene>
<feature type="domain" description="Metallo-beta-lactamase" evidence="1">
    <location>
        <begin position="40"/>
        <end position="230"/>
    </location>
</feature>
<dbReference type="InterPro" id="IPR050855">
    <property type="entry name" value="NDM-1-like"/>
</dbReference>
<protein>
    <submittedName>
        <fullName evidence="2">Metallo-beta-lactamase class B</fullName>
    </submittedName>
</protein>
<name>A0A1I7GUT5_9BURK</name>
<dbReference type="PANTHER" id="PTHR42951:SF17">
    <property type="entry name" value="METALLO-BETA-LACTAMASE DOMAIN-CONTAINING PROTEIN"/>
    <property type="match status" value="1"/>
</dbReference>
<dbReference type="SUPFAM" id="SSF56281">
    <property type="entry name" value="Metallo-hydrolase/oxidoreductase"/>
    <property type="match status" value="1"/>
</dbReference>
<dbReference type="Pfam" id="PF00753">
    <property type="entry name" value="Lactamase_B"/>
    <property type="match status" value="1"/>
</dbReference>
<sequence>MALAPTAVLAHDNCTMCEEWNAPQAPFSLYGNSYYVGVRGLSAVLITGPSGHVLIDGALPESAPLIVDNIRRLGFRIQDVKYILNSHAHFDHAGGIAELQRLSGARVLAPPLGAQVLRTGKALPQDAQFGDLSDVAVVADVRTLADGETVKLPGLEVTAHYTPGHAPGGASWSWKSCEGDKCANMVFADSLSAIPFNNYKFSAHPSVMADFERSFAKVESLPCDVMLSAHPEASDLWTRQARQKELGNAAMVDPGACRAYAARARANFAKRLAAERG</sequence>
<dbReference type="AlphaFoldDB" id="A0A1I7GUT5"/>
<dbReference type="Gene3D" id="3.60.15.10">
    <property type="entry name" value="Ribonuclease Z/Hydroxyacylglutathione hydrolase-like"/>
    <property type="match status" value="1"/>
</dbReference>
<evidence type="ECO:0000313" key="2">
    <source>
        <dbReference type="EMBL" id="SFU52182.1"/>
    </source>
</evidence>
<dbReference type="NCBIfam" id="NF033105">
    <property type="entry name" value="bla_subclass_B3"/>
    <property type="match status" value="1"/>
</dbReference>
<evidence type="ECO:0000313" key="3">
    <source>
        <dbReference type="Proteomes" id="UP000199391"/>
    </source>
</evidence>
<dbReference type="SMART" id="SM00849">
    <property type="entry name" value="Lactamase_B"/>
    <property type="match status" value="1"/>
</dbReference>